<dbReference type="GO" id="GO:0047372">
    <property type="term" value="F:monoacylglycerol lipase activity"/>
    <property type="evidence" value="ECO:0007669"/>
    <property type="project" value="TreeGrafter"/>
</dbReference>
<dbReference type="OrthoDB" id="7958481at2"/>
<dbReference type="EMBL" id="FNQB01000007">
    <property type="protein sequence ID" value="SDZ67498.1"/>
    <property type="molecule type" value="Genomic_DNA"/>
</dbReference>
<evidence type="ECO:0000313" key="2">
    <source>
        <dbReference type="EMBL" id="SDZ67498.1"/>
    </source>
</evidence>
<evidence type="ECO:0000313" key="3">
    <source>
        <dbReference type="Proteomes" id="UP000199632"/>
    </source>
</evidence>
<proteinExistence type="predicted"/>
<dbReference type="InterPro" id="IPR029058">
    <property type="entry name" value="AB_hydrolase_fold"/>
</dbReference>
<dbReference type="PANTHER" id="PTHR43798">
    <property type="entry name" value="MONOACYLGLYCEROL LIPASE"/>
    <property type="match status" value="1"/>
</dbReference>
<protein>
    <submittedName>
        <fullName evidence="2">Pimeloyl-ACP methyl ester carboxylesterase</fullName>
    </submittedName>
</protein>
<dbReference type="Gene3D" id="3.40.50.1820">
    <property type="entry name" value="alpha/beta hydrolase"/>
    <property type="match status" value="1"/>
</dbReference>
<dbReference type="STRING" id="137265.SAMN05421684_8464"/>
<feature type="domain" description="AB hydrolase-1" evidence="1">
    <location>
        <begin position="31"/>
        <end position="266"/>
    </location>
</feature>
<dbReference type="AlphaFoldDB" id="A0A1H3UYT7"/>
<dbReference type="SUPFAM" id="SSF53474">
    <property type="entry name" value="alpha/beta-Hydrolases"/>
    <property type="match status" value="1"/>
</dbReference>
<name>A0A1H3UYT7_9ACTN</name>
<dbReference type="Proteomes" id="UP000199632">
    <property type="component" value="Unassembled WGS sequence"/>
</dbReference>
<sequence>MATTYLETDNRTSTAADGITYAYRESGVGDPPLVLLQHFRGNLDNWDPALIDALAANRRVIMFDYAGVGASTGSTADNVDQMARETTAFLTSLGLDRVDLLGFSIGSFVAQRIALDRPSLVRRLVLAATAPQGAEGMFGWAPEVIGALNTKEGSPDGYLSVFFADSDSSRAAGAQTLKRIFARDAGRDTPVSSDAWTAQYDAVVRWGNPDHGALQRLSAIDIPVFVANGDHDPMILPRYSHLVAGLLPHADIKTYPDSAHGFLFQHFREFADDVTAFLDEPDVTGSTSRG</sequence>
<evidence type="ECO:0000259" key="1">
    <source>
        <dbReference type="Pfam" id="PF00561"/>
    </source>
</evidence>
<dbReference type="RefSeq" id="WP_090805045.1">
    <property type="nucleotide sequence ID" value="NZ_BOND01000034.1"/>
</dbReference>
<accession>A0A1H3UYT7</accession>
<dbReference type="InterPro" id="IPR050266">
    <property type="entry name" value="AB_hydrolase_sf"/>
</dbReference>
<dbReference type="GO" id="GO:0046464">
    <property type="term" value="P:acylglycerol catabolic process"/>
    <property type="evidence" value="ECO:0007669"/>
    <property type="project" value="TreeGrafter"/>
</dbReference>
<dbReference type="Pfam" id="PF00561">
    <property type="entry name" value="Abhydrolase_1"/>
    <property type="match status" value="1"/>
</dbReference>
<gene>
    <name evidence="2" type="ORF">SAMN05421684_8464</name>
</gene>
<organism evidence="2 3">
    <name type="scientific">Asanoa ishikariensis</name>
    <dbReference type="NCBI Taxonomy" id="137265"/>
    <lineage>
        <taxon>Bacteria</taxon>
        <taxon>Bacillati</taxon>
        <taxon>Actinomycetota</taxon>
        <taxon>Actinomycetes</taxon>
        <taxon>Micromonosporales</taxon>
        <taxon>Micromonosporaceae</taxon>
        <taxon>Asanoa</taxon>
    </lineage>
</organism>
<dbReference type="PANTHER" id="PTHR43798:SF5">
    <property type="entry name" value="MONOACYLGLYCEROL LIPASE ABHD6"/>
    <property type="match status" value="1"/>
</dbReference>
<keyword evidence="3" id="KW-1185">Reference proteome</keyword>
<dbReference type="InterPro" id="IPR000073">
    <property type="entry name" value="AB_hydrolase_1"/>
</dbReference>
<dbReference type="GO" id="GO:0016020">
    <property type="term" value="C:membrane"/>
    <property type="evidence" value="ECO:0007669"/>
    <property type="project" value="TreeGrafter"/>
</dbReference>
<reference evidence="3" key="1">
    <citation type="submission" date="2016-10" db="EMBL/GenBank/DDBJ databases">
        <authorList>
            <person name="Varghese N."/>
            <person name="Submissions S."/>
        </authorList>
    </citation>
    <scope>NUCLEOTIDE SEQUENCE [LARGE SCALE GENOMIC DNA]</scope>
    <source>
        <strain evidence="3">DSM 44718</strain>
    </source>
</reference>